<dbReference type="Gene3D" id="3.40.640.10">
    <property type="entry name" value="Type I PLP-dependent aspartate aminotransferase-like (Major domain)"/>
    <property type="match status" value="1"/>
</dbReference>
<evidence type="ECO:0000256" key="2">
    <source>
        <dbReference type="ARBA" id="ARBA00007441"/>
    </source>
</evidence>
<comment type="similarity">
    <text evidence="2 8">Belongs to the class-I pyridoxal-phosphate-dependent aminotransferase family.</text>
</comment>
<evidence type="ECO:0000256" key="8">
    <source>
        <dbReference type="RuleBase" id="RU000481"/>
    </source>
</evidence>
<gene>
    <name evidence="10" type="ORF">GR328_12045</name>
</gene>
<dbReference type="OrthoDB" id="9804407at2"/>
<evidence type="ECO:0000259" key="9">
    <source>
        <dbReference type="Pfam" id="PF00155"/>
    </source>
</evidence>
<dbReference type="GO" id="GO:0030170">
    <property type="term" value="F:pyridoxal phosphate binding"/>
    <property type="evidence" value="ECO:0007669"/>
    <property type="project" value="InterPro"/>
</dbReference>
<dbReference type="EMBL" id="WURB01000007">
    <property type="protein sequence ID" value="MXQ12187.1"/>
    <property type="molecule type" value="Genomic_DNA"/>
</dbReference>
<evidence type="ECO:0000256" key="3">
    <source>
        <dbReference type="ARBA" id="ARBA00011738"/>
    </source>
</evidence>
<dbReference type="GO" id="GO:0006520">
    <property type="term" value="P:amino acid metabolic process"/>
    <property type="evidence" value="ECO:0007669"/>
    <property type="project" value="InterPro"/>
</dbReference>
<keyword evidence="11" id="KW-1185">Reference proteome</keyword>
<dbReference type="AlphaFoldDB" id="A0A7X3MS41"/>
<comment type="catalytic activity">
    <reaction evidence="7">
        <text>L-aspartate + 2-oxoglutarate = oxaloacetate + L-glutamate</text>
        <dbReference type="Rhea" id="RHEA:21824"/>
        <dbReference type="ChEBI" id="CHEBI:16452"/>
        <dbReference type="ChEBI" id="CHEBI:16810"/>
        <dbReference type="ChEBI" id="CHEBI:29985"/>
        <dbReference type="ChEBI" id="CHEBI:29991"/>
        <dbReference type="EC" id="2.6.1.1"/>
    </reaction>
</comment>
<evidence type="ECO:0000256" key="6">
    <source>
        <dbReference type="ARBA" id="ARBA00022898"/>
    </source>
</evidence>
<evidence type="ECO:0000256" key="4">
    <source>
        <dbReference type="ARBA" id="ARBA00022576"/>
    </source>
</evidence>
<protein>
    <recommendedName>
        <fullName evidence="8">Aminotransferase</fullName>
        <ecNumber evidence="8">2.6.1.-</ecNumber>
    </recommendedName>
</protein>
<evidence type="ECO:0000313" key="11">
    <source>
        <dbReference type="Proteomes" id="UP000436483"/>
    </source>
</evidence>
<dbReference type="InterPro" id="IPR004839">
    <property type="entry name" value="Aminotransferase_I/II_large"/>
</dbReference>
<dbReference type="Pfam" id="PF00155">
    <property type="entry name" value="Aminotran_1_2"/>
    <property type="match status" value="1"/>
</dbReference>
<dbReference type="FunFam" id="3.40.640.10:FF:000033">
    <property type="entry name" value="Aspartate aminotransferase"/>
    <property type="match status" value="1"/>
</dbReference>
<evidence type="ECO:0000256" key="7">
    <source>
        <dbReference type="ARBA" id="ARBA00049185"/>
    </source>
</evidence>
<evidence type="ECO:0000256" key="5">
    <source>
        <dbReference type="ARBA" id="ARBA00022679"/>
    </source>
</evidence>
<reference evidence="10 11" key="1">
    <citation type="submission" date="2019-12" db="EMBL/GenBank/DDBJ databases">
        <authorList>
            <person name="Yuan C.-G."/>
        </authorList>
    </citation>
    <scope>NUCLEOTIDE SEQUENCE [LARGE SCALE GENOMIC DNA]</scope>
    <source>
        <strain evidence="10 11">KCTC 23863</strain>
    </source>
</reference>
<comment type="caution">
    <text evidence="10">The sequence shown here is derived from an EMBL/GenBank/DDBJ whole genome shotgun (WGS) entry which is preliminary data.</text>
</comment>
<dbReference type="GO" id="GO:0004069">
    <property type="term" value="F:L-aspartate:2-oxoglutarate aminotransferase activity"/>
    <property type="evidence" value="ECO:0007669"/>
    <property type="project" value="UniProtKB-EC"/>
</dbReference>
<dbReference type="Proteomes" id="UP000436483">
    <property type="component" value="Unassembled WGS sequence"/>
</dbReference>
<dbReference type="PANTHER" id="PTHR46383:SF1">
    <property type="entry name" value="ASPARTATE AMINOTRANSFERASE"/>
    <property type="match status" value="1"/>
</dbReference>
<dbReference type="EC" id="2.6.1.-" evidence="8"/>
<organism evidence="10 11">
    <name type="scientific">Microvirga makkahensis</name>
    <dbReference type="NCBI Taxonomy" id="1128670"/>
    <lineage>
        <taxon>Bacteria</taxon>
        <taxon>Pseudomonadati</taxon>
        <taxon>Pseudomonadota</taxon>
        <taxon>Alphaproteobacteria</taxon>
        <taxon>Hyphomicrobiales</taxon>
        <taxon>Methylobacteriaceae</taxon>
        <taxon>Microvirga</taxon>
    </lineage>
</organism>
<reference evidence="10 11" key="2">
    <citation type="submission" date="2020-01" db="EMBL/GenBank/DDBJ databases">
        <title>Microvirga sp. nov., an arsenate reduction bacterium isolated from Tibet hotspring sediments.</title>
        <authorList>
            <person name="Xian W.-D."/>
            <person name="Li W.-J."/>
        </authorList>
    </citation>
    <scope>NUCLEOTIDE SEQUENCE [LARGE SCALE GENOMIC DNA]</scope>
    <source>
        <strain evidence="10 11">KCTC 23863</strain>
    </source>
</reference>
<evidence type="ECO:0000256" key="1">
    <source>
        <dbReference type="ARBA" id="ARBA00001933"/>
    </source>
</evidence>
<comment type="subunit">
    <text evidence="3">Homodimer.</text>
</comment>
<feature type="domain" description="Aminotransferase class I/classII large" evidence="9">
    <location>
        <begin position="32"/>
        <end position="392"/>
    </location>
</feature>
<dbReference type="InterPro" id="IPR015421">
    <property type="entry name" value="PyrdxlP-dep_Trfase_major"/>
</dbReference>
<dbReference type="InterPro" id="IPR015422">
    <property type="entry name" value="PyrdxlP-dep_Trfase_small"/>
</dbReference>
<evidence type="ECO:0000313" key="10">
    <source>
        <dbReference type="EMBL" id="MXQ12187.1"/>
    </source>
</evidence>
<dbReference type="PROSITE" id="PS00105">
    <property type="entry name" value="AA_TRANSFER_CLASS_1"/>
    <property type="match status" value="1"/>
</dbReference>
<dbReference type="Gene3D" id="3.90.1150.10">
    <property type="entry name" value="Aspartate Aminotransferase, domain 1"/>
    <property type="match status" value="1"/>
</dbReference>
<name>A0A7X3MS41_9HYPH</name>
<dbReference type="SUPFAM" id="SSF53383">
    <property type="entry name" value="PLP-dependent transferases"/>
    <property type="match status" value="1"/>
</dbReference>
<dbReference type="PANTHER" id="PTHR46383">
    <property type="entry name" value="ASPARTATE AMINOTRANSFERASE"/>
    <property type="match status" value="1"/>
</dbReference>
<dbReference type="InterPro" id="IPR050596">
    <property type="entry name" value="AspAT/PAT-like"/>
</dbReference>
<keyword evidence="5 8" id="KW-0808">Transferase</keyword>
<dbReference type="RefSeq" id="WP_160884770.1">
    <property type="nucleotide sequence ID" value="NZ_WURB01000007.1"/>
</dbReference>
<keyword evidence="4 8" id="KW-0032">Aminotransferase</keyword>
<comment type="cofactor">
    <cofactor evidence="1 8">
        <name>pyridoxal 5'-phosphate</name>
        <dbReference type="ChEBI" id="CHEBI:597326"/>
    </cofactor>
</comment>
<dbReference type="CDD" id="cd00609">
    <property type="entry name" value="AAT_like"/>
    <property type="match status" value="1"/>
</dbReference>
<dbReference type="InterPro" id="IPR004838">
    <property type="entry name" value="NHTrfase_class1_PyrdxlP-BS"/>
</dbReference>
<accession>A0A7X3MS41</accession>
<proteinExistence type="inferred from homology"/>
<keyword evidence="6" id="KW-0663">Pyridoxal phosphate</keyword>
<dbReference type="InterPro" id="IPR015424">
    <property type="entry name" value="PyrdxlP-dep_Trfase"/>
</dbReference>
<sequence>MKYEADLIKKIKASPAMAISMKARQLSASGVDVVDLSVGEPDFATPAHIVDAAIAAMRRGDTHYTAADGTAELKDAIVEKFRRENDLDFSRDQISAANGAKQIIFNALMATLEPGDEVVVPTPYWVSYTDMVTLLGGTFKLLPCGYDEDYKLTPEKLDAALSDRTRWLLLNAPNNPSGAGYTRDEMRALGDVVARYPNVLVLSDEIYEQITYGPAAFCSFLGACPELRDRVVLVNGVSKAYAMTGWRIGFAAGPAELISVMAKIQSQSTSNPCSISQAAAAAALTGPQDFVREALAEYKARRDLVLDGLRSVSGLRLRAPEGAFYVFPECSAFINGRSADGTAIENDTQLAAYLLQEARVAVVPGAAFGSEPCFRISFATSRTNLEKAVDRIGRALTRLT</sequence>